<comment type="caution">
    <text evidence="3">The sequence shown here is derived from an EMBL/GenBank/DDBJ whole genome shotgun (WGS) entry which is preliminary data.</text>
</comment>
<proteinExistence type="predicted"/>
<sequence length="99" mass="10280">MALRRASAAVVLLALAVLPGCAAQKAPAPAPSSSAVPVSSPPPPAQTLAPSQQRNERIRGMLYTAGCTSNSCVQAYFACLDGYLTGEPCQFFRDHPPPP</sequence>
<dbReference type="EMBL" id="PJMW01000002">
    <property type="protein sequence ID" value="PKV79006.1"/>
    <property type="molecule type" value="Genomic_DNA"/>
</dbReference>
<evidence type="ECO:0000256" key="2">
    <source>
        <dbReference type="SAM" id="SignalP"/>
    </source>
</evidence>
<keyword evidence="2" id="KW-0732">Signal</keyword>
<name>A0A2N3VBQ0_9NOCA</name>
<evidence type="ECO:0000313" key="4">
    <source>
        <dbReference type="Proteomes" id="UP000233766"/>
    </source>
</evidence>
<dbReference type="RefSeq" id="WP_143875992.1">
    <property type="nucleotide sequence ID" value="NZ_PJMW01000002.1"/>
</dbReference>
<evidence type="ECO:0008006" key="5">
    <source>
        <dbReference type="Google" id="ProtNLM"/>
    </source>
</evidence>
<dbReference type="Proteomes" id="UP000233766">
    <property type="component" value="Unassembled WGS sequence"/>
</dbReference>
<feature type="signal peptide" evidence="2">
    <location>
        <begin position="1"/>
        <end position="22"/>
    </location>
</feature>
<feature type="chain" id="PRO_5039608783" description="Lipoprotein" evidence="2">
    <location>
        <begin position="23"/>
        <end position="99"/>
    </location>
</feature>
<protein>
    <recommendedName>
        <fullName evidence="5">Lipoprotein</fullName>
    </recommendedName>
</protein>
<accession>A0A2N3VBQ0</accession>
<evidence type="ECO:0000256" key="1">
    <source>
        <dbReference type="SAM" id="MobiDB-lite"/>
    </source>
</evidence>
<keyword evidence="4" id="KW-1185">Reference proteome</keyword>
<gene>
    <name evidence="3" type="ORF">ATK86_3392</name>
</gene>
<organism evidence="3 4">
    <name type="scientific">Nocardia fluminea</name>
    <dbReference type="NCBI Taxonomy" id="134984"/>
    <lineage>
        <taxon>Bacteria</taxon>
        <taxon>Bacillati</taxon>
        <taxon>Actinomycetota</taxon>
        <taxon>Actinomycetes</taxon>
        <taxon>Mycobacteriales</taxon>
        <taxon>Nocardiaceae</taxon>
        <taxon>Nocardia</taxon>
    </lineage>
</organism>
<reference evidence="3 4" key="1">
    <citation type="submission" date="2017-12" db="EMBL/GenBank/DDBJ databases">
        <title>Sequencing the genomes of 1000 Actinobacteria strains.</title>
        <authorList>
            <person name="Klenk H.-P."/>
        </authorList>
    </citation>
    <scope>NUCLEOTIDE SEQUENCE [LARGE SCALE GENOMIC DNA]</scope>
    <source>
        <strain evidence="3 4">DSM 44489</strain>
    </source>
</reference>
<feature type="region of interest" description="Disordered" evidence="1">
    <location>
        <begin position="24"/>
        <end position="53"/>
    </location>
</feature>
<dbReference type="AlphaFoldDB" id="A0A2N3VBQ0"/>
<dbReference type="OrthoDB" id="4558386at2"/>
<evidence type="ECO:0000313" key="3">
    <source>
        <dbReference type="EMBL" id="PKV79006.1"/>
    </source>
</evidence>